<dbReference type="GO" id="GO:0071949">
    <property type="term" value="F:FAD binding"/>
    <property type="evidence" value="ECO:0007669"/>
    <property type="project" value="InterPro"/>
</dbReference>
<dbReference type="InterPro" id="IPR036188">
    <property type="entry name" value="FAD/NAD-bd_sf"/>
</dbReference>
<keyword evidence="3" id="KW-0274">FAD</keyword>
<dbReference type="SUPFAM" id="SSF51905">
    <property type="entry name" value="FAD/NAD(P)-binding domain"/>
    <property type="match status" value="1"/>
</dbReference>
<sequence length="541" mass="59146">MIWLSSNHLCVQLAPISVIAERVDLSPVEEDVAQLSSALPVSNKLTMVISLRAQSSPRPWYSIPRNTRNPSLLLTPQDCRIMSDSDSPNGLRFIIVGASIAGLAAAIGLKASGHNVLVLEKESQLEGTNKIRSGCARVPPNGTKILFDWGLEDQMRKSGAIVEGFSIYTYEGTEFGRDFLGTHHWDPELIRDARGHNMHFRHQDLLQLLYDELAKPSASKLLGSKPRVAVLFSAEVVQVDSEACKVTLRSGEAYEGDAIIGADGVHGVVRETLLKEAGCPRTDIPTGLALYGATVPKSVLADDPDLVSFHAGLGATVAMGSNRVALALTIGQTQDISVWILTPDHFEDGSWTDLAIQKLSDIVGPCDIGLHKLAKLAGPASCIQVKDHHELESWVSNSGRVAVLGEAAHPFPPAATHTYSVALEDGAFIGQIFSHTRSRDRVPEFLHAFQEHRQPRCSHIRDNEKELIGSMTRPDGEVEGGRNTIMRANTAARRDVMHNLSVDGRALEEIYYIFGYDPADDADEWWVTWGRFRESAEASTE</sequence>
<dbReference type="Proteomes" id="UP001362999">
    <property type="component" value="Unassembled WGS sequence"/>
</dbReference>
<dbReference type="PANTHER" id="PTHR13789">
    <property type="entry name" value="MONOOXYGENASE"/>
    <property type="match status" value="1"/>
</dbReference>
<evidence type="ECO:0000256" key="2">
    <source>
        <dbReference type="ARBA" id="ARBA00022630"/>
    </source>
</evidence>
<organism evidence="7 8">
    <name type="scientific">Favolaschia claudopus</name>
    <dbReference type="NCBI Taxonomy" id="2862362"/>
    <lineage>
        <taxon>Eukaryota</taxon>
        <taxon>Fungi</taxon>
        <taxon>Dikarya</taxon>
        <taxon>Basidiomycota</taxon>
        <taxon>Agaricomycotina</taxon>
        <taxon>Agaricomycetes</taxon>
        <taxon>Agaricomycetidae</taxon>
        <taxon>Agaricales</taxon>
        <taxon>Marasmiineae</taxon>
        <taxon>Mycenaceae</taxon>
        <taxon>Favolaschia</taxon>
    </lineage>
</organism>
<dbReference type="GO" id="GO:0004497">
    <property type="term" value="F:monooxygenase activity"/>
    <property type="evidence" value="ECO:0007669"/>
    <property type="project" value="UniProtKB-KW"/>
</dbReference>
<evidence type="ECO:0000313" key="7">
    <source>
        <dbReference type="EMBL" id="KAK7055738.1"/>
    </source>
</evidence>
<dbReference type="InterPro" id="IPR050493">
    <property type="entry name" value="FAD-dep_Monooxygenase_BioMet"/>
</dbReference>
<feature type="domain" description="FAD-binding" evidence="6">
    <location>
        <begin position="94"/>
        <end position="461"/>
    </location>
</feature>
<dbReference type="PRINTS" id="PR00420">
    <property type="entry name" value="RNGMNOXGNASE"/>
</dbReference>
<keyword evidence="5" id="KW-0503">Monooxygenase</keyword>
<evidence type="ECO:0000256" key="3">
    <source>
        <dbReference type="ARBA" id="ARBA00022827"/>
    </source>
</evidence>
<dbReference type="EMBL" id="JAWWNJ010000005">
    <property type="protein sequence ID" value="KAK7055738.1"/>
    <property type="molecule type" value="Genomic_DNA"/>
</dbReference>
<dbReference type="PANTHER" id="PTHR13789:SF309">
    <property type="entry name" value="PUTATIVE (AFU_ORTHOLOGUE AFUA_6G14510)-RELATED"/>
    <property type="match status" value="1"/>
</dbReference>
<evidence type="ECO:0000259" key="6">
    <source>
        <dbReference type="Pfam" id="PF01494"/>
    </source>
</evidence>
<comment type="similarity">
    <text evidence="1">Belongs to the paxM FAD-dependent monooxygenase family.</text>
</comment>
<dbReference type="InterPro" id="IPR002938">
    <property type="entry name" value="FAD-bd"/>
</dbReference>
<accession>A0AAW0DVP8</accession>
<evidence type="ECO:0000256" key="4">
    <source>
        <dbReference type="ARBA" id="ARBA00023002"/>
    </source>
</evidence>
<dbReference type="Gene3D" id="3.50.50.60">
    <property type="entry name" value="FAD/NAD(P)-binding domain"/>
    <property type="match status" value="1"/>
</dbReference>
<dbReference type="Pfam" id="PF01494">
    <property type="entry name" value="FAD_binding_3"/>
    <property type="match status" value="1"/>
</dbReference>
<evidence type="ECO:0000313" key="8">
    <source>
        <dbReference type="Proteomes" id="UP001362999"/>
    </source>
</evidence>
<gene>
    <name evidence="7" type="ORF">R3P38DRAFT_2848776</name>
</gene>
<evidence type="ECO:0000256" key="1">
    <source>
        <dbReference type="ARBA" id="ARBA00007992"/>
    </source>
</evidence>
<protein>
    <submittedName>
        <fullName evidence="7">FAD-binding-3 domain-containing protein</fullName>
    </submittedName>
</protein>
<keyword evidence="8" id="KW-1185">Reference proteome</keyword>
<evidence type="ECO:0000256" key="5">
    <source>
        <dbReference type="ARBA" id="ARBA00023033"/>
    </source>
</evidence>
<dbReference type="AlphaFoldDB" id="A0AAW0DVP8"/>
<keyword evidence="2" id="KW-0285">Flavoprotein</keyword>
<keyword evidence="4" id="KW-0560">Oxidoreductase</keyword>
<proteinExistence type="inferred from homology"/>
<reference evidence="7 8" key="1">
    <citation type="journal article" date="2024" name="J Genomics">
        <title>Draft genome sequencing and assembly of Favolaschia claudopus CIRM-BRFM 2984 isolated from oak limbs.</title>
        <authorList>
            <person name="Navarro D."/>
            <person name="Drula E."/>
            <person name="Chaduli D."/>
            <person name="Cazenave R."/>
            <person name="Ahrendt S."/>
            <person name="Wang J."/>
            <person name="Lipzen A."/>
            <person name="Daum C."/>
            <person name="Barry K."/>
            <person name="Grigoriev I.V."/>
            <person name="Favel A."/>
            <person name="Rosso M.N."/>
            <person name="Martin F."/>
        </authorList>
    </citation>
    <scope>NUCLEOTIDE SEQUENCE [LARGE SCALE GENOMIC DNA]</scope>
    <source>
        <strain evidence="7 8">CIRM-BRFM 2984</strain>
    </source>
</reference>
<name>A0AAW0DVP8_9AGAR</name>
<comment type="caution">
    <text evidence="7">The sequence shown here is derived from an EMBL/GenBank/DDBJ whole genome shotgun (WGS) entry which is preliminary data.</text>
</comment>